<comment type="caution">
    <text evidence="1">The sequence shown here is derived from an EMBL/GenBank/DDBJ whole genome shotgun (WGS) entry which is preliminary data.</text>
</comment>
<dbReference type="Proteomes" id="UP000298210">
    <property type="component" value="Unassembled WGS sequence"/>
</dbReference>
<proteinExistence type="predicted"/>
<name>A0A4Y7WHS8_9BACI</name>
<sequence length="122" mass="14905">MEELCYNYKKHEGGIIVKQTELQPYLKERLEKAKLQFERTIDCKHTEFDDLYPYISEQPTFFWYKRYVAWQELLTLVEMASDFEVNWEELFLKKQTIYIKKRILDAKVLDNWYEQSTADSAQ</sequence>
<organism evidence="1 2">
    <name type="scientific">Shouchella lehensis</name>
    <dbReference type="NCBI Taxonomy" id="300825"/>
    <lineage>
        <taxon>Bacteria</taxon>
        <taxon>Bacillati</taxon>
        <taxon>Bacillota</taxon>
        <taxon>Bacilli</taxon>
        <taxon>Bacillales</taxon>
        <taxon>Bacillaceae</taxon>
        <taxon>Shouchella</taxon>
    </lineage>
</organism>
<dbReference type="EMBL" id="SNUX01000003">
    <property type="protein sequence ID" value="TES47837.1"/>
    <property type="molecule type" value="Genomic_DNA"/>
</dbReference>
<dbReference type="AlphaFoldDB" id="A0A4Y7WHS8"/>
<evidence type="ECO:0000313" key="2">
    <source>
        <dbReference type="Proteomes" id="UP000298210"/>
    </source>
</evidence>
<protein>
    <submittedName>
        <fullName evidence="1">Uncharacterized protein</fullName>
    </submittedName>
</protein>
<evidence type="ECO:0000313" key="1">
    <source>
        <dbReference type="EMBL" id="TES47837.1"/>
    </source>
</evidence>
<accession>A0A4Y7WHS8</accession>
<reference evidence="1 2" key="1">
    <citation type="submission" date="2019-03" db="EMBL/GenBank/DDBJ databases">
        <authorList>
            <person name="Liu G."/>
        </authorList>
    </citation>
    <scope>NUCLEOTIDE SEQUENCE [LARGE SCALE GENOMIC DNA]</scope>
    <source>
        <strain evidence="1 2">DSM 19099</strain>
    </source>
</reference>
<gene>
    <name evidence="1" type="ORF">E2L03_11775</name>
</gene>